<evidence type="ECO:0000313" key="2">
    <source>
        <dbReference type="Proteomes" id="UP001060215"/>
    </source>
</evidence>
<evidence type="ECO:0000313" key="1">
    <source>
        <dbReference type="EMBL" id="KAI8019116.1"/>
    </source>
</evidence>
<name>A0ACC0I5A5_9ERIC</name>
<organism evidence="1 2">
    <name type="scientific">Camellia lanceoleosa</name>
    <dbReference type="NCBI Taxonomy" id="1840588"/>
    <lineage>
        <taxon>Eukaryota</taxon>
        <taxon>Viridiplantae</taxon>
        <taxon>Streptophyta</taxon>
        <taxon>Embryophyta</taxon>
        <taxon>Tracheophyta</taxon>
        <taxon>Spermatophyta</taxon>
        <taxon>Magnoliopsida</taxon>
        <taxon>eudicotyledons</taxon>
        <taxon>Gunneridae</taxon>
        <taxon>Pentapetalae</taxon>
        <taxon>asterids</taxon>
        <taxon>Ericales</taxon>
        <taxon>Theaceae</taxon>
        <taxon>Camellia</taxon>
    </lineage>
</organism>
<comment type="caution">
    <text evidence="1">The sequence shown here is derived from an EMBL/GenBank/DDBJ whole genome shotgun (WGS) entry which is preliminary data.</text>
</comment>
<accession>A0ACC0I5A5</accession>
<gene>
    <name evidence="1" type="ORF">LOK49_LG04G03304</name>
</gene>
<sequence>MQQHNLEKPTVIEAAVNEVVVFNVAFVAESKIQICRCFCSTTKRVHRNTIQYNPLLSLLFFLSQEIKDMNMGSDRATMEGSSKKRLSGRGLGRFLKQQRARLYIMRRCVVMLLCSHD</sequence>
<dbReference type="EMBL" id="CM045759">
    <property type="protein sequence ID" value="KAI8019116.1"/>
    <property type="molecule type" value="Genomic_DNA"/>
</dbReference>
<proteinExistence type="predicted"/>
<keyword evidence="2" id="KW-1185">Reference proteome</keyword>
<reference evidence="1 2" key="1">
    <citation type="journal article" date="2022" name="Plant J.">
        <title>Chromosome-level genome of Camellia lanceoleosa provides a valuable resource for understanding genome evolution and self-incompatibility.</title>
        <authorList>
            <person name="Gong W."/>
            <person name="Xiao S."/>
            <person name="Wang L."/>
            <person name="Liao Z."/>
            <person name="Chang Y."/>
            <person name="Mo W."/>
            <person name="Hu G."/>
            <person name="Li W."/>
            <person name="Zhao G."/>
            <person name="Zhu H."/>
            <person name="Hu X."/>
            <person name="Ji K."/>
            <person name="Xiang X."/>
            <person name="Song Q."/>
            <person name="Yuan D."/>
            <person name="Jin S."/>
            <person name="Zhang L."/>
        </authorList>
    </citation>
    <scope>NUCLEOTIDE SEQUENCE [LARGE SCALE GENOMIC DNA]</scope>
    <source>
        <strain evidence="1">SQ_2022a</strain>
    </source>
</reference>
<protein>
    <submittedName>
        <fullName evidence="1">Uncharacterized protein</fullName>
    </submittedName>
</protein>
<dbReference type="Proteomes" id="UP001060215">
    <property type="component" value="Chromosome 2"/>
</dbReference>